<dbReference type="PROSITE" id="PS01128">
    <property type="entry name" value="SHIKIMATE_KINASE"/>
    <property type="match status" value="1"/>
</dbReference>
<sequence>MNAPRPDCAAAMPAAERESDACAPVCAPQRVTLPYDTPIFLVGMMGAGKTTIGRSLARVLGREFVDLDHELESRCGVRVPVIFEIEGEAGFRKRESTALAHCAARRGIVLATGGGAILAPENRAVLREQGIVVYLRASVDELYRRTCRDRNRPLLATADPRGTLRDLLTLREPLYREVAHLTMETGCTPISTLVKHLLPKLQAYEKQA</sequence>
<dbReference type="InterPro" id="IPR023000">
    <property type="entry name" value="Shikimate_kinase_CS"/>
</dbReference>
<comment type="similarity">
    <text evidence="2 11">Belongs to the shikimate kinase family.</text>
</comment>
<dbReference type="GO" id="GO:0000287">
    <property type="term" value="F:magnesium ion binding"/>
    <property type="evidence" value="ECO:0007669"/>
    <property type="project" value="UniProtKB-UniRule"/>
</dbReference>
<evidence type="ECO:0000256" key="2">
    <source>
        <dbReference type="ARBA" id="ARBA00006997"/>
    </source>
</evidence>
<evidence type="ECO:0000256" key="4">
    <source>
        <dbReference type="ARBA" id="ARBA00022605"/>
    </source>
</evidence>
<feature type="binding site" evidence="11">
    <location>
        <position position="114"/>
    </location>
    <ligand>
        <name>substrate</name>
    </ligand>
</feature>
<keyword evidence="7 11" id="KW-0418">Kinase</keyword>
<keyword evidence="8 11" id="KW-0067">ATP-binding</keyword>
<evidence type="ECO:0000313" key="13">
    <source>
        <dbReference type="Proteomes" id="UP000091926"/>
    </source>
</evidence>
<dbReference type="GO" id="GO:0005829">
    <property type="term" value="C:cytosol"/>
    <property type="evidence" value="ECO:0007669"/>
    <property type="project" value="TreeGrafter"/>
</dbReference>
<dbReference type="InterPro" id="IPR000623">
    <property type="entry name" value="Shikimate_kinase/TSH1"/>
</dbReference>
<feature type="binding site" evidence="11">
    <location>
        <position position="171"/>
    </location>
    <ligand>
        <name>substrate</name>
    </ligand>
</feature>
<keyword evidence="5 11" id="KW-0808">Transferase</keyword>
<evidence type="ECO:0000256" key="9">
    <source>
        <dbReference type="ARBA" id="ARBA00023141"/>
    </source>
</evidence>
<proteinExistence type="inferred from homology"/>
<dbReference type="SUPFAM" id="SSF52540">
    <property type="entry name" value="P-loop containing nucleoside triphosphate hydrolases"/>
    <property type="match status" value="1"/>
</dbReference>
<dbReference type="STRING" id="463014.BAU07_25480"/>
<dbReference type="GO" id="GO:0004765">
    <property type="term" value="F:shikimate kinase activity"/>
    <property type="evidence" value="ECO:0007669"/>
    <property type="project" value="UniProtKB-UniRule"/>
</dbReference>
<gene>
    <name evidence="11" type="primary">aroK</name>
    <name evidence="12" type="ORF">BAU07_25480</name>
</gene>
<dbReference type="Proteomes" id="UP000091926">
    <property type="component" value="Chromosome"/>
</dbReference>
<evidence type="ECO:0000256" key="8">
    <source>
        <dbReference type="ARBA" id="ARBA00022840"/>
    </source>
</evidence>
<dbReference type="AlphaFoldDB" id="A0A193GKS7"/>
<accession>A0A193GKS7</accession>
<evidence type="ECO:0000256" key="6">
    <source>
        <dbReference type="ARBA" id="ARBA00022741"/>
    </source>
</evidence>
<dbReference type="InterPro" id="IPR027417">
    <property type="entry name" value="P-loop_NTPase"/>
</dbReference>
<comment type="subcellular location">
    <subcellularLocation>
        <location evidence="11">Cytoplasm</location>
    </subcellularLocation>
</comment>
<evidence type="ECO:0000256" key="7">
    <source>
        <dbReference type="ARBA" id="ARBA00022777"/>
    </source>
</evidence>
<dbReference type="GO" id="GO:0009073">
    <property type="term" value="P:aromatic amino acid family biosynthetic process"/>
    <property type="evidence" value="ECO:0007669"/>
    <property type="project" value="UniProtKB-KW"/>
</dbReference>
<evidence type="ECO:0000256" key="10">
    <source>
        <dbReference type="ARBA" id="ARBA00048567"/>
    </source>
</evidence>
<name>A0A193GKS7_9BORD</name>
<dbReference type="Pfam" id="PF01202">
    <property type="entry name" value="SKI"/>
    <property type="match status" value="1"/>
</dbReference>
<keyword evidence="4 11" id="KW-0028">Amino-acid biosynthesis</keyword>
<dbReference type="InterPro" id="IPR031322">
    <property type="entry name" value="Shikimate/glucono_kinase"/>
</dbReference>
<evidence type="ECO:0000256" key="5">
    <source>
        <dbReference type="ARBA" id="ARBA00022679"/>
    </source>
</evidence>
<dbReference type="PANTHER" id="PTHR21087:SF16">
    <property type="entry name" value="SHIKIMATE KINASE 1, CHLOROPLASTIC"/>
    <property type="match status" value="1"/>
</dbReference>
<dbReference type="EMBL" id="CP016172">
    <property type="protein sequence ID" value="ANN80016.1"/>
    <property type="molecule type" value="Genomic_DNA"/>
</dbReference>
<dbReference type="PANTHER" id="PTHR21087">
    <property type="entry name" value="SHIKIMATE KINASE"/>
    <property type="match status" value="1"/>
</dbReference>
<protein>
    <recommendedName>
        <fullName evidence="3 11">Shikimate kinase</fullName>
        <shortName evidence="11">SK</shortName>
        <ecNumber evidence="3 11">2.7.1.71</ecNumber>
    </recommendedName>
</protein>
<dbReference type="KEGG" id="bfz:BAU07_25480"/>
<keyword evidence="6 11" id="KW-0547">Nucleotide-binding</keyword>
<dbReference type="EC" id="2.7.1.71" evidence="3 11"/>
<dbReference type="HAMAP" id="MF_00109">
    <property type="entry name" value="Shikimate_kinase"/>
    <property type="match status" value="1"/>
</dbReference>
<dbReference type="RefSeq" id="WP_066664081.1">
    <property type="nucleotide sequence ID" value="NZ_CBCSCL010000003.1"/>
</dbReference>
<keyword evidence="11" id="KW-0963">Cytoplasm</keyword>
<dbReference type="UniPathway" id="UPA00053">
    <property type="reaction ID" value="UER00088"/>
</dbReference>
<feature type="binding site" evidence="11">
    <location>
        <position position="68"/>
    </location>
    <ligand>
        <name>substrate</name>
    </ligand>
</feature>
<dbReference type="Gene3D" id="3.40.50.300">
    <property type="entry name" value="P-loop containing nucleotide triphosphate hydrolases"/>
    <property type="match status" value="1"/>
</dbReference>
<evidence type="ECO:0000313" key="12">
    <source>
        <dbReference type="EMBL" id="ANN80016.1"/>
    </source>
</evidence>
<comment type="caution">
    <text evidence="11">Lacks conserved residue(s) required for the propagation of feature annotation.</text>
</comment>
<organism evidence="12 13">
    <name type="scientific">Bordetella flabilis</name>
    <dbReference type="NCBI Taxonomy" id="463014"/>
    <lineage>
        <taxon>Bacteria</taxon>
        <taxon>Pseudomonadati</taxon>
        <taxon>Pseudomonadota</taxon>
        <taxon>Betaproteobacteria</taxon>
        <taxon>Burkholderiales</taxon>
        <taxon>Alcaligenaceae</taxon>
        <taxon>Bordetella</taxon>
    </lineage>
</organism>
<feature type="binding site" evidence="11">
    <location>
        <position position="50"/>
    </location>
    <ligand>
        <name>Mg(2+)</name>
        <dbReference type="ChEBI" id="CHEBI:18420"/>
    </ligand>
</feature>
<comment type="catalytic activity">
    <reaction evidence="10 11">
        <text>shikimate + ATP = 3-phosphoshikimate + ADP + H(+)</text>
        <dbReference type="Rhea" id="RHEA:13121"/>
        <dbReference type="ChEBI" id="CHEBI:15378"/>
        <dbReference type="ChEBI" id="CHEBI:30616"/>
        <dbReference type="ChEBI" id="CHEBI:36208"/>
        <dbReference type="ChEBI" id="CHEBI:145989"/>
        <dbReference type="ChEBI" id="CHEBI:456216"/>
        <dbReference type="EC" id="2.7.1.71"/>
    </reaction>
</comment>
<feature type="binding site" evidence="11">
    <location>
        <begin position="46"/>
        <end position="51"/>
    </location>
    <ligand>
        <name>ATP</name>
        <dbReference type="ChEBI" id="CHEBI:30616"/>
    </ligand>
</feature>
<keyword evidence="11" id="KW-0460">Magnesium</keyword>
<keyword evidence="13" id="KW-1185">Reference proteome</keyword>
<evidence type="ECO:0000256" key="11">
    <source>
        <dbReference type="HAMAP-Rule" id="MF_00109"/>
    </source>
</evidence>
<dbReference type="OrthoDB" id="9800332at2"/>
<comment type="function">
    <text evidence="11">Catalyzes the specific phosphorylation of the 3-hydroxyl group of shikimic acid using ATP as a cosubstrate.</text>
</comment>
<comment type="pathway">
    <text evidence="1 11">Metabolic intermediate biosynthesis; chorismate biosynthesis; chorismate from D-erythrose 4-phosphate and phosphoenolpyruvate: step 5/7.</text>
</comment>
<dbReference type="PRINTS" id="PR01100">
    <property type="entry name" value="SHIKIMTKNASE"/>
</dbReference>
<dbReference type="GO" id="GO:0005524">
    <property type="term" value="F:ATP binding"/>
    <property type="evidence" value="ECO:0007669"/>
    <property type="project" value="UniProtKB-UniRule"/>
</dbReference>
<reference evidence="12 13" key="1">
    <citation type="submission" date="2016-06" db="EMBL/GenBank/DDBJ databases">
        <title>Complete genome sequences of Bordetella bronchialis and Bordetella flabilis.</title>
        <authorList>
            <person name="LiPuma J.J."/>
            <person name="Spilker T."/>
        </authorList>
    </citation>
    <scope>NUCLEOTIDE SEQUENCE [LARGE SCALE GENOMIC DNA]</scope>
    <source>
        <strain evidence="12 13">AU10664</strain>
    </source>
</reference>
<keyword evidence="9 11" id="KW-0057">Aromatic amino acid biosynthesis</keyword>
<dbReference type="GO" id="GO:0009423">
    <property type="term" value="P:chorismate biosynthetic process"/>
    <property type="evidence" value="ECO:0007669"/>
    <property type="project" value="UniProtKB-UniRule"/>
</dbReference>
<feature type="binding site" evidence="11">
    <location>
        <position position="92"/>
    </location>
    <ligand>
        <name>substrate</name>
    </ligand>
</feature>
<feature type="binding site" evidence="11">
    <location>
        <position position="152"/>
    </location>
    <ligand>
        <name>ATP</name>
        <dbReference type="ChEBI" id="CHEBI:30616"/>
    </ligand>
</feature>
<evidence type="ECO:0000256" key="1">
    <source>
        <dbReference type="ARBA" id="ARBA00004842"/>
    </source>
</evidence>
<dbReference type="CDD" id="cd00464">
    <property type="entry name" value="SK"/>
    <property type="match status" value="1"/>
</dbReference>
<keyword evidence="11" id="KW-0479">Metal-binding</keyword>
<comment type="cofactor">
    <cofactor evidence="11">
        <name>Mg(2+)</name>
        <dbReference type="ChEBI" id="CHEBI:18420"/>
    </cofactor>
    <text evidence="11">Binds 1 Mg(2+) ion per subunit.</text>
</comment>
<comment type="subunit">
    <text evidence="11">Monomer.</text>
</comment>
<dbReference type="GO" id="GO:0008652">
    <property type="term" value="P:amino acid biosynthetic process"/>
    <property type="evidence" value="ECO:0007669"/>
    <property type="project" value="UniProtKB-KW"/>
</dbReference>
<evidence type="ECO:0000256" key="3">
    <source>
        <dbReference type="ARBA" id="ARBA00012154"/>
    </source>
</evidence>